<gene>
    <name evidence="1" type="ORF">DP116_14080</name>
</gene>
<evidence type="ECO:0000313" key="2">
    <source>
        <dbReference type="Proteomes" id="UP000718564"/>
    </source>
</evidence>
<protein>
    <recommendedName>
        <fullName evidence="3">DUF433 domain-containing protein</fullName>
    </recommendedName>
</protein>
<sequence>MQLEDYFEFFASDDIRVKGTRIGIEHILDEYIHSAKAPEEIAKELHTVTLEQIYATILFYLHNQQTVEKYMADWLDYTLKAEAEYDKNLPSVVMRLRQLKEQQKAEPVSN</sequence>
<organism evidence="1 2">
    <name type="scientific">Brasilonema bromeliae SPC951</name>
    <dbReference type="NCBI Taxonomy" id="385972"/>
    <lineage>
        <taxon>Bacteria</taxon>
        <taxon>Bacillati</taxon>
        <taxon>Cyanobacteriota</taxon>
        <taxon>Cyanophyceae</taxon>
        <taxon>Nostocales</taxon>
        <taxon>Scytonemataceae</taxon>
        <taxon>Brasilonema</taxon>
        <taxon>Bromeliae group (in: Brasilonema)</taxon>
    </lineage>
</organism>
<evidence type="ECO:0000313" key="1">
    <source>
        <dbReference type="EMBL" id="NMG20525.1"/>
    </source>
</evidence>
<dbReference type="RefSeq" id="WP_169155787.1">
    <property type="nucleotide sequence ID" value="NZ_CAWPJE010000083.1"/>
</dbReference>
<accession>A0ABX1PAF0</accession>
<comment type="caution">
    <text evidence="1">The sequence shown here is derived from an EMBL/GenBank/DDBJ whole genome shotgun (WGS) entry which is preliminary data.</text>
</comment>
<dbReference type="Pfam" id="PF04255">
    <property type="entry name" value="DUF433"/>
    <property type="match status" value="1"/>
</dbReference>
<dbReference type="InterPro" id="IPR036388">
    <property type="entry name" value="WH-like_DNA-bd_sf"/>
</dbReference>
<dbReference type="InterPro" id="IPR009057">
    <property type="entry name" value="Homeodomain-like_sf"/>
</dbReference>
<dbReference type="InterPro" id="IPR007367">
    <property type="entry name" value="DUF433"/>
</dbReference>
<dbReference type="EMBL" id="QMEB01000100">
    <property type="protein sequence ID" value="NMG20525.1"/>
    <property type="molecule type" value="Genomic_DNA"/>
</dbReference>
<evidence type="ECO:0008006" key="3">
    <source>
        <dbReference type="Google" id="ProtNLM"/>
    </source>
</evidence>
<keyword evidence="2" id="KW-1185">Reference proteome</keyword>
<name>A0ABX1PAF0_9CYAN</name>
<reference evidence="1 2" key="1">
    <citation type="submission" date="2018-06" db="EMBL/GenBank/DDBJ databases">
        <title>Comparative genomics of Brasilonema spp. strains.</title>
        <authorList>
            <person name="Alvarenga D.O."/>
            <person name="Fiore M.F."/>
            <person name="Varani A.M."/>
        </authorList>
    </citation>
    <scope>NUCLEOTIDE SEQUENCE [LARGE SCALE GENOMIC DNA]</scope>
    <source>
        <strain evidence="1 2">SPC951</strain>
    </source>
</reference>
<dbReference type="Proteomes" id="UP000718564">
    <property type="component" value="Unassembled WGS sequence"/>
</dbReference>
<proteinExistence type="predicted"/>
<dbReference type="SUPFAM" id="SSF46689">
    <property type="entry name" value="Homeodomain-like"/>
    <property type="match status" value="1"/>
</dbReference>
<dbReference type="Gene3D" id="1.10.10.10">
    <property type="entry name" value="Winged helix-like DNA-binding domain superfamily/Winged helix DNA-binding domain"/>
    <property type="match status" value="1"/>
</dbReference>